<dbReference type="Pfam" id="PF11196">
    <property type="entry name" value="DUF2834"/>
    <property type="match status" value="1"/>
</dbReference>
<keyword evidence="3" id="KW-1185">Reference proteome</keyword>
<name>A0ABN6LCH1_9BACT</name>
<organism evidence="2 3">
    <name type="scientific">Persicobacter psychrovividus</name>
    <dbReference type="NCBI Taxonomy" id="387638"/>
    <lineage>
        <taxon>Bacteria</taxon>
        <taxon>Pseudomonadati</taxon>
        <taxon>Bacteroidota</taxon>
        <taxon>Cytophagia</taxon>
        <taxon>Cytophagales</taxon>
        <taxon>Persicobacteraceae</taxon>
        <taxon>Persicobacter</taxon>
    </lineage>
</organism>
<gene>
    <name evidence="2" type="ORF">PEPS_13670</name>
</gene>
<dbReference type="RefSeq" id="WP_338396569.1">
    <property type="nucleotide sequence ID" value="NZ_AP025292.1"/>
</dbReference>
<accession>A0ABN6LCH1</accession>
<evidence type="ECO:0000256" key="1">
    <source>
        <dbReference type="SAM" id="Phobius"/>
    </source>
</evidence>
<protein>
    <recommendedName>
        <fullName evidence="4">DUF2834 domain-containing protein</fullName>
    </recommendedName>
</protein>
<dbReference type="InterPro" id="IPR021362">
    <property type="entry name" value="DUF2834"/>
</dbReference>
<feature type="transmembrane region" description="Helical" evidence="1">
    <location>
        <begin position="77"/>
        <end position="97"/>
    </location>
</feature>
<dbReference type="EMBL" id="AP025292">
    <property type="protein sequence ID" value="BDC99086.1"/>
    <property type="molecule type" value="Genomic_DNA"/>
</dbReference>
<evidence type="ECO:0000313" key="3">
    <source>
        <dbReference type="Proteomes" id="UP001354989"/>
    </source>
</evidence>
<evidence type="ECO:0000313" key="2">
    <source>
        <dbReference type="EMBL" id="BDC99086.1"/>
    </source>
</evidence>
<feature type="transmembrane region" description="Helical" evidence="1">
    <location>
        <begin position="46"/>
        <end position="65"/>
    </location>
</feature>
<keyword evidence="1" id="KW-0812">Transmembrane</keyword>
<keyword evidence="1" id="KW-0472">Membrane</keyword>
<proteinExistence type="predicted"/>
<feature type="transmembrane region" description="Helical" evidence="1">
    <location>
        <begin position="7"/>
        <end position="26"/>
    </location>
</feature>
<sequence>MAKHTFLIFAVFGLVIPFESLIRFFMDKGFDIGLLFMEVFEQPSSTYFAWDSIISAMACLAFVILEGRRKDMKNLWAPMLACFIVGASFALPLFLYMREVKIETEFT</sequence>
<keyword evidence="1" id="KW-1133">Transmembrane helix</keyword>
<reference evidence="2 3" key="1">
    <citation type="submission" date="2021-12" db="EMBL/GenBank/DDBJ databases">
        <title>Genome sequencing of bacteria with rrn-lacking chromosome and rrn-plasmid.</title>
        <authorList>
            <person name="Anda M."/>
            <person name="Iwasaki W."/>
        </authorList>
    </citation>
    <scope>NUCLEOTIDE SEQUENCE [LARGE SCALE GENOMIC DNA]</scope>
    <source>
        <strain evidence="2 3">NBRC 101262</strain>
    </source>
</reference>
<dbReference type="Proteomes" id="UP001354989">
    <property type="component" value="Chromosome"/>
</dbReference>
<evidence type="ECO:0008006" key="4">
    <source>
        <dbReference type="Google" id="ProtNLM"/>
    </source>
</evidence>